<evidence type="ECO:0000256" key="3">
    <source>
        <dbReference type="ARBA" id="ARBA00023002"/>
    </source>
</evidence>
<evidence type="ECO:0000313" key="5">
    <source>
        <dbReference type="EMBL" id="GAQ78621.1"/>
    </source>
</evidence>
<dbReference type="Proteomes" id="UP000054558">
    <property type="component" value="Unassembled WGS sequence"/>
</dbReference>
<dbReference type="PROSITE" id="PS00081">
    <property type="entry name" value="LIPOXYGENASE_2"/>
    <property type="match status" value="1"/>
</dbReference>
<dbReference type="GO" id="GO:0016702">
    <property type="term" value="F:oxidoreductase activity, acting on single donors with incorporation of molecular oxygen, incorporation of two atoms of oxygen"/>
    <property type="evidence" value="ECO:0007669"/>
    <property type="project" value="InterPro"/>
</dbReference>
<dbReference type="OrthoDB" id="407298at2759"/>
<evidence type="ECO:0000313" key="6">
    <source>
        <dbReference type="Proteomes" id="UP000054558"/>
    </source>
</evidence>
<evidence type="ECO:0000256" key="2">
    <source>
        <dbReference type="ARBA" id="ARBA00022964"/>
    </source>
</evidence>
<dbReference type="InterPro" id="IPR036226">
    <property type="entry name" value="LipOase_C_sf"/>
</dbReference>
<dbReference type="SUPFAM" id="SSF48484">
    <property type="entry name" value="Lipoxigenase"/>
    <property type="match status" value="1"/>
</dbReference>
<gene>
    <name evidence="5" type="ORF">KFL_000160240</name>
</gene>
<sequence length="534" mass="59401">MAPPSETSCSLRRIFWTAFAKTKMDRNQRSPLPIPNNNLLKTCKTDKLGVKSFLPHYLPTVDPGTGSTSKLVVQAETVPKDEAILYQWLVQIVTLVQWVLMWIFPLATGDSRTGGPVVNDEDEMVQDAFTKVPFANLQKSFQAPVRPPGMAKGRADIGELARNGPLLRYTQAKSQQGPTQGGYIIDLSKLAKYKVYPGLHRLGAKAELNAVWQVTSITTGETGAVSPSDDPERFALAKQIFLASAATYNSILHHTMGVHVAMAECFEIAARNTLSGSHPLLRLLWAHFFGAIRSNAQTIRTDLQGGFFNSTFESVFSWPREEIFKAVADYWTDGFDLLEMDPSHYCMDVDSPAANNLRELWGVIAMYSKDYLSIYYKDDEAVATDASIVRFLTLLNNLVPGGVTNVVNPVTPTLSGLTKLAAVFIWSGTGEHGAVGQNMWNYVCWTATWPLRVYQGALREDKDRYQLWLNYNYILNVPRASLVKDFSDLALDSKGEAVMKELQKRLKKVQEQMPSAPKKAGLLYPDELDCNIAS</sequence>
<accession>A0A1Y1HNQ7</accession>
<dbReference type="Gene3D" id="1.20.245.10">
    <property type="entry name" value="Lipoxygenase-1, Domain 5"/>
    <property type="match status" value="1"/>
</dbReference>
<keyword evidence="2" id="KW-0223">Dioxygenase</keyword>
<feature type="domain" description="Lipoxygenase" evidence="4">
    <location>
        <begin position="227"/>
        <end position="534"/>
    </location>
</feature>
<name>A0A1Y1HNQ7_KLENI</name>
<dbReference type="InterPro" id="IPR000907">
    <property type="entry name" value="LipOase"/>
</dbReference>
<protein>
    <submittedName>
        <fullName evidence="5">Lipoxygenase family protein</fullName>
    </submittedName>
</protein>
<organism evidence="5 6">
    <name type="scientific">Klebsormidium nitens</name>
    <name type="common">Green alga</name>
    <name type="synonym">Ulothrix nitens</name>
    <dbReference type="NCBI Taxonomy" id="105231"/>
    <lineage>
        <taxon>Eukaryota</taxon>
        <taxon>Viridiplantae</taxon>
        <taxon>Streptophyta</taxon>
        <taxon>Klebsormidiophyceae</taxon>
        <taxon>Klebsormidiales</taxon>
        <taxon>Klebsormidiaceae</taxon>
        <taxon>Klebsormidium</taxon>
    </lineage>
</organism>
<proteinExistence type="predicted"/>
<dbReference type="GO" id="GO:0034440">
    <property type="term" value="P:lipid oxidation"/>
    <property type="evidence" value="ECO:0007669"/>
    <property type="project" value="InterPro"/>
</dbReference>
<dbReference type="InterPro" id="IPR020834">
    <property type="entry name" value="LipOase_CS"/>
</dbReference>
<evidence type="ECO:0000256" key="1">
    <source>
        <dbReference type="ARBA" id="ARBA00022723"/>
    </source>
</evidence>
<reference evidence="5 6" key="1">
    <citation type="journal article" date="2014" name="Nat. Commun.">
        <title>Klebsormidium flaccidum genome reveals primary factors for plant terrestrial adaptation.</title>
        <authorList>
            <person name="Hori K."/>
            <person name="Maruyama F."/>
            <person name="Fujisawa T."/>
            <person name="Togashi T."/>
            <person name="Yamamoto N."/>
            <person name="Seo M."/>
            <person name="Sato S."/>
            <person name="Yamada T."/>
            <person name="Mori H."/>
            <person name="Tajima N."/>
            <person name="Moriyama T."/>
            <person name="Ikeuchi M."/>
            <person name="Watanabe M."/>
            <person name="Wada H."/>
            <person name="Kobayashi K."/>
            <person name="Saito M."/>
            <person name="Masuda T."/>
            <person name="Sasaki-Sekimoto Y."/>
            <person name="Mashiguchi K."/>
            <person name="Awai K."/>
            <person name="Shimojima M."/>
            <person name="Masuda S."/>
            <person name="Iwai M."/>
            <person name="Nobusawa T."/>
            <person name="Narise T."/>
            <person name="Kondo S."/>
            <person name="Saito H."/>
            <person name="Sato R."/>
            <person name="Murakawa M."/>
            <person name="Ihara Y."/>
            <person name="Oshima-Yamada Y."/>
            <person name="Ohtaka K."/>
            <person name="Satoh M."/>
            <person name="Sonobe K."/>
            <person name="Ishii M."/>
            <person name="Ohtani R."/>
            <person name="Kanamori-Sato M."/>
            <person name="Honoki R."/>
            <person name="Miyazaki D."/>
            <person name="Mochizuki H."/>
            <person name="Umetsu J."/>
            <person name="Higashi K."/>
            <person name="Shibata D."/>
            <person name="Kamiya Y."/>
            <person name="Sato N."/>
            <person name="Nakamura Y."/>
            <person name="Tabata S."/>
            <person name="Ida S."/>
            <person name="Kurokawa K."/>
            <person name="Ohta H."/>
        </authorList>
    </citation>
    <scope>NUCLEOTIDE SEQUENCE [LARGE SCALE GENOMIC DNA]</scope>
    <source>
        <strain evidence="5 6">NIES-2285</strain>
    </source>
</reference>
<dbReference type="InterPro" id="IPR013819">
    <property type="entry name" value="LipOase_C"/>
</dbReference>
<dbReference type="PROSITE" id="PS51393">
    <property type="entry name" value="LIPOXYGENASE_3"/>
    <property type="match status" value="1"/>
</dbReference>
<keyword evidence="1" id="KW-0479">Metal-binding</keyword>
<keyword evidence="6" id="KW-1185">Reference proteome</keyword>
<dbReference type="GO" id="GO:0046872">
    <property type="term" value="F:metal ion binding"/>
    <property type="evidence" value="ECO:0007669"/>
    <property type="project" value="UniProtKB-KW"/>
</dbReference>
<keyword evidence="3" id="KW-0560">Oxidoreductase</keyword>
<dbReference type="AlphaFoldDB" id="A0A1Y1HNQ7"/>
<dbReference type="PANTHER" id="PTHR11771">
    <property type="entry name" value="LIPOXYGENASE"/>
    <property type="match status" value="1"/>
</dbReference>
<dbReference type="EMBL" id="DF236965">
    <property type="protein sequence ID" value="GAQ78621.1"/>
    <property type="molecule type" value="Genomic_DNA"/>
</dbReference>
<dbReference type="Pfam" id="PF00305">
    <property type="entry name" value="Lipoxygenase"/>
    <property type="match status" value="2"/>
</dbReference>
<dbReference type="STRING" id="105231.A0A1Y1HNQ7"/>
<evidence type="ECO:0000259" key="4">
    <source>
        <dbReference type="PROSITE" id="PS51393"/>
    </source>
</evidence>